<dbReference type="InterPro" id="IPR001079">
    <property type="entry name" value="Galectin_CRD"/>
</dbReference>
<proteinExistence type="predicted"/>
<dbReference type="AlphaFoldDB" id="A0A0B1SKI7"/>
<evidence type="ECO:0000256" key="1">
    <source>
        <dbReference type="ARBA" id="ARBA00022734"/>
    </source>
</evidence>
<dbReference type="EMBL" id="KN572205">
    <property type="protein sequence ID" value="KHJ83695.1"/>
    <property type="molecule type" value="Genomic_DNA"/>
</dbReference>
<keyword evidence="1 2" id="KW-0430">Lectin</keyword>
<gene>
    <name evidence="4" type="ORF">OESDEN_16604</name>
</gene>
<dbReference type="PROSITE" id="PS51304">
    <property type="entry name" value="GALECTIN"/>
    <property type="match status" value="1"/>
</dbReference>
<keyword evidence="5" id="KW-1185">Reference proteome</keyword>
<dbReference type="Pfam" id="PF00337">
    <property type="entry name" value="Gal-bind_lectin"/>
    <property type="match status" value="1"/>
</dbReference>
<dbReference type="InterPro" id="IPR013320">
    <property type="entry name" value="ConA-like_dom_sf"/>
</dbReference>
<dbReference type="Proteomes" id="UP000053660">
    <property type="component" value="Unassembled WGS sequence"/>
</dbReference>
<dbReference type="Gene3D" id="2.60.120.200">
    <property type="match status" value="1"/>
</dbReference>
<dbReference type="SUPFAM" id="SSF49899">
    <property type="entry name" value="Concanavalin A-like lectins/glucanases"/>
    <property type="match status" value="1"/>
</dbReference>
<name>A0A0B1SKI7_OESDE</name>
<evidence type="ECO:0000313" key="5">
    <source>
        <dbReference type="Proteomes" id="UP000053660"/>
    </source>
</evidence>
<feature type="domain" description="Galectin" evidence="3">
    <location>
        <begin position="1"/>
        <end position="71"/>
    </location>
</feature>
<sequence length="71" mass="8139">MRDGCWLEEERCLMPFHYDRVYTVEFQSKHGQIQVLVNGEPLTTFAERISGDDVTNVNVKGGVHVHSVSYL</sequence>
<accession>A0A0B1SKI7</accession>
<evidence type="ECO:0000259" key="3">
    <source>
        <dbReference type="PROSITE" id="PS51304"/>
    </source>
</evidence>
<evidence type="ECO:0000256" key="2">
    <source>
        <dbReference type="RuleBase" id="RU102079"/>
    </source>
</evidence>
<dbReference type="GO" id="GO:0030246">
    <property type="term" value="F:carbohydrate binding"/>
    <property type="evidence" value="ECO:0007669"/>
    <property type="project" value="UniProtKB-UniRule"/>
</dbReference>
<reference evidence="4 5" key="1">
    <citation type="submission" date="2014-03" db="EMBL/GenBank/DDBJ databases">
        <title>Draft genome of the hookworm Oesophagostomum dentatum.</title>
        <authorList>
            <person name="Mitreva M."/>
        </authorList>
    </citation>
    <scope>NUCLEOTIDE SEQUENCE [LARGE SCALE GENOMIC DNA]</scope>
    <source>
        <strain evidence="4 5">OD-Hann</strain>
    </source>
</reference>
<evidence type="ECO:0000313" key="4">
    <source>
        <dbReference type="EMBL" id="KHJ83695.1"/>
    </source>
</evidence>
<organism evidence="4 5">
    <name type="scientific">Oesophagostomum dentatum</name>
    <name type="common">Nodular worm</name>
    <dbReference type="NCBI Taxonomy" id="61180"/>
    <lineage>
        <taxon>Eukaryota</taxon>
        <taxon>Metazoa</taxon>
        <taxon>Ecdysozoa</taxon>
        <taxon>Nematoda</taxon>
        <taxon>Chromadorea</taxon>
        <taxon>Rhabditida</taxon>
        <taxon>Rhabditina</taxon>
        <taxon>Rhabditomorpha</taxon>
        <taxon>Strongyloidea</taxon>
        <taxon>Strongylidae</taxon>
        <taxon>Oesophagostomum</taxon>
    </lineage>
</organism>
<dbReference type="OrthoDB" id="5784299at2759"/>
<protein>
    <recommendedName>
        <fullName evidence="2">Galectin</fullName>
    </recommendedName>
</protein>